<gene>
    <name evidence="2" type="ORF">NDU88_002800</name>
</gene>
<evidence type="ECO:0000256" key="1">
    <source>
        <dbReference type="SAM" id="Phobius"/>
    </source>
</evidence>
<keyword evidence="1" id="KW-0472">Membrane</keyword>
<keyword evidence="3" id="KW-1185">Reference proteome</keyword>
<evidence type="ECO:0000313" key="2">
    <source>
        <dbReference type="EMBL" id="KAJ1177545.1"/>
    </source>
</evidence>
<evidence type="ECO:0000313" key="3">
    <source>
        <dbReference type="Proteomes" id="UP001066276"/>
    </source>
</evidence>
<dbReference type="AlphaFoldDB" id="A0AAV7TM95"/>
<dbReference type="Proteomes" id="UP001066276">
    <property type="component" value="Chromosome 3_2"/>
</dbReference>
<keyword evidence="1" id="KW-1133">Transmembrane helix</keyword>
<organism evidence="2 3">
    <name type="scientific">Pleurodeles waltl</name>
    <name type="common">Iberian ribbed newt</name>
    <dbReference type="NCBI Taxonomy" id="8319"/>
    <lineage>
        <taxon>Eukaryota</taxon>
        <taxon>Metazoa</taxon>
        <taxon>Chordata</taxon>
        <taxon>Craniata</taxon>
        <taxon>Vertebrata</taxon>
        <taxon>Euteleostomi</taxon>
        <taxon>Amphibia</taxon>
        <taxon>Batrachia</taxon>
        <taxon>Caudata</taxon>
        <taxon>Salamandroidea</taxon>
        <taxon>Salamandridae</taxon>
        <taxon>Pleurodelinae</taxon>
        <taxon>Pleurodeles</taxon>
    </lineage>
</organism>
<feature type="transmembrane region" description="Helical" evidence="1">
    <location>
        <begin position="44"/>
        <end position="70"/>
    </location>
</feature>
<keyword evidence="1" id="KW-0812">Transmembrane</keyword>
<proteinExistence type="predicted"/>
<sequence length="290" mass="30752">MAVTGAVPLTCVAVIGGVYAAGSTVACDAVLVALVLSQVQFLLLVALLMLLWLVLLGLLVLFLLGVWLIFSISIVRDRNSPSSLKLDTPYQAEEMMMTAACGTGVIAVDVAGADGTTVILMPSHSDIEGEAMENGDWCRRRAASAPVAAVLKLLQLRRLTGAPPAAAHTRLGPPWSECVAPGTLRPGAGARNKRDRSSEKTLIQLRWACWNLPRTREDYPEGVGPLCCGAAQLEASPAGTSPLELFFEQERPMRLSEAWLSSMPAGGDNRHRDRAVGRAAHTTLSGGLTS</sequence>
<protein>
    <submittedName>
        <fullName evidence="2">Uncharacterized protein</fullName>
    </submittedName>
</protein>
<name>A0AAV7TM95_PLEWA</name>
<accession>A0AAV7TM95</accession>
<comment type="caution">
    <text evidence="2">The sequence shown here is derived from an EMBL/GenBank/DDBJ whole genome shotgun (WGS) entry which is preliminary data.</text>
</comment>
<dbReference type="EMBL" id="JANPWB010000006">
    <property type="protein sequence ID" value="KAJ1177545.1"/>
    <property type="molecule type" value="Genomic_DNA"/>
</dbReference>
<reference evidence="2" key="1">
    <citation type="journal article" date="2022" name="bioRxiv">
        <title>Sequencing and chromosome-scale assembly of the giantPleurodeles waltlgenome.</title>
        <authorList>
            <person name="Brown T."/>
            <person name="Elewa A."/>
            <person name="Iarovenko S."/>
            <person name="Subramanian E."/>
            <person name="Araus A.J."/>
            <person name="Petzold A."/>
            <person name="Susuki M."/>
            <person name="Suzuki K.-i.T."/>
            <person name="Hayashi T."/>
            <person name="Toyoda A."/>
            <person name="Oliveira C."/>
            <person name="Osipova E."/>
            <person name="Leigh N.D."/>
            <person name="Simon A."/>
            <person name="Yun M.H."/>
        </authorList>
    </citation>
    <scope>NUCLEOTIDE SEQUENCE</scope>
    <source>
        <strain evidence="2">20211129_DDA</strain>
        <tissue evidence="2">Liver</tissue>
    </source>
</reference>